<proteinExistence type="predicted"/>
<protein>
    <submittedName>
        <fullName evidence="1">Ribbon-helix-helix domain</fullName>
    </submittedName>
</protein>
<sequence length="70" mass="8005">MATKNVNISLEETLFEEFKDCCKNSYGLPLSIITEGLMKDFCDGEYDVIINKKGVSLRRHTEDEDDEKAN</sequence>
<reference evidence="1" key="1">
    <citation type="journal article" date="2021" name="Proc. Natl. Acad. Sci. U.S.A.">
        <title>A Catalog of Tens of Thousands of Viruses from Human Metagenomes Reveals Hidden Associations with Chronic Diseases.</title>
        <authorList>
            <person name="Tisza M.J."/>
            <person name="Buck C.B."/>
        </authorList>
    </citation>
    <scope>NUCLEOTIDE SEQUENCE</scope>
    <source>
        <strain evidence="1">CtXZx16</strain>
    </source>
</reference>
<name>A0A8S5ML52_9CAUD</name>
<evidence type="ECO:0000313" key="1">
    <source>
        <dbReference type="EMBL" id="DAD82960.1"/>
    </source>
</evidence>
<dbReference type="EMBL" id="BK014925">
    <property type="protein sequence ID" value="DAD82960.1"/>
    <property type="molecule type" value="Genomic_DNA"/>
</dbReference>
<accession>A0A8S5ML52</accession>
<organism evidence="1">
    <name type="scientific">Siphoviridae sp. ctXZx16</name>
    <dbReference type="NCBI Taxonomy" id="2826371"/>
    <lineage>
        <taxon>Viruses</taxon>
        <taxon>Duplodnaviria</taxon>
        <taxon>Heunggongvirae</taxon>
        <taxon>Uroviricota</taxon>
        <taxon>Caudoviricetes</taxon>
    </lineage>
</organism>